<gene>
    <name evidence="1" type="ORF">AVEN_92234_1</name>
</gene>
<keyword evidence="2" id="KW-1185">Reference proteome</keyword>
<dbReference type="AlphaFoldDB" id="A0A4Y2AM46"/>
<protein>
    <submittedName>
        <fullName evidence="1">Uncharacterized protein</fullName>
    </submittedName>
</protein>
<evidence type="ECO:0000313" key="2">
    <source>
        <dbReference type="Proteomes" id="UP000499080"/>
    </source>
</evidence>
<accession>A0A4Y2AM46</accession>
<organism evidence="1 2">
    <name type="scientific">Araneus ventricosus</name>
    <name type="common">Orbweaver spider</name>
    <name type="synonym">Epeira ventricosa</name>
    <dbReference type="NCBI Taxonomy" id="182803"/>
    <lineage>
        <taxon>Eukaryota</taxon>
        <taxon>Metazoa</taxon>
        <taxon>Ecdysozoa</taxon>
        <taxon>Arthropoda</taxon>
        <taxon>Chelicerata</taxon>
        <taxon>Arachnida</taxon>
        <taxon>Araneae</taxon>
        <taxon>Araneomorphae</taxon>
        <taxon>Entelegynae</taxon>
        <taxon>Araneoidea</taxon>
        <taxon>Araneidae</taxon>
        <taxon>Araneus</taxon>
    </lineage>
</organism>
<proteinExistence type="predicted"/>
<comment type="caution">
    <text evidence="1">The sequence shown here is derived from an EMBL/GenBank/DDBJ whole genome shotgun (WGS) entry which is preliminary data.</text>
</comment>
<dbReference type="Proteomes" id="UP000499080">
    <property type="component" value="Unassembled WGS sequence"/>
</dbReference>
<sequence>MVIGSQRSYDRTYQPDVLITISPKVVTTAVYLLSTVLTTQYQIWKSILIRFPNFLKLQKWYPLPDNYRLELEKWTPEEKRDGFTRELTESCFRPLSA</sequence>
<dbReference type="EMBL" id="BGPR01000021">
    <property type="protein sequence ID" value="GBL80316.1"/>
    <property type="molecule type" value="Genomic_DNA"/>
</dbReference>
<reference evidence="1 2" key="1">
    <citation type="journal article" date="2019" name="Sci. Rep.">
        <title>Orb-weaving spider Araneus ventricosus genome elucidates the spidroin gene catalogue.</title>
        <authorList>
            <person name="Kono N."/>
            <person name="Nakamura H."/>
            <person name="Ohtoshi R."/>
            <person name="Moran D.A.P."/>
            <person name="Shinohara A."/>
            <person name="Yoshida Y."/>
            <person name="Fujiwara M."/>
            <person name="Mori M."/>
            <person name="Tomita M."/>
            <person name="Arakawa K."/>
        </authorList>
    </citation>
    <scope>NUCLEOTIDE SEQUENCE [LARGE SCALE GENOMIC DNA]</scope>
</reference>
<name>A0A4Y2AM46_ARAVE</name>
<evidence type="ECO:0000313" key="1">
    <source>
        <dbReference type="EMBL" id="GBL80316.1"/>
    </source>
</evidence>